<dbReference type="SUPFAM" id="SSF54364">
    <property type="entry name" value="Translation initiation factor IF3, N-terminal domain"/>
    <property type="match status" value="1"/>
</dbReference>
<dbReference type="Proteomes" id="UP000830835">
    <property type="component" value="Unassembled WGS sequence"/>
</dbReference>
<protein>
    <recommendedName>
        <fullName evidence="4 5">Translation initiation factor IF-3</fullName>
    </recommendedName>
</protein>
<feature type="domain" description="Translation initiation factor 3 N-terminal" evidence="8">
    <location>
        <begin position="21"/>
        <end position="90"/>
    </location>
</feature>
<dbReference type="EMBL" id="JAFIRA010000056">
    <property type="protein sequence ID" value="MCJ2544313.1"/>
    <property type="molecule type" value="Genomic_DNA"/>
</dbReference>
<evidence type="ECO:0000259" key="8">
    <source>
        <dbReference type="Pfam" id="PF05198"/>
    </source>
</evidence>
<dbReference type="PANTHER" id="PTHR10938">
    <property type="entry name" value="TRANSLATION INITIATION FACTOR IF-3"/>
    <property type="match status" value="1"/>
</dbReference>
<dbReference type="Pfam" id="PF05198">
    <property type="entry name" value="IF3_N"/>
    <property type="match status" value="1"/>
</dbReference>
<evidence type="ECO:0000256" key="5">
    <source>
        <dbReference type="NCBIfam" id="TIGR00168"/>
    </source>
</evidence>
<evidence type="ECO:0000256" key="2">
    <source>
        <dbReference type="ARBA" id="ARBA00022540"/>
    </source>
</evidence>
<dbReference type="InterPro" id="IPR001288">
    <property type="entry name" value="Translation_initiation_fac_3"/>
</dbReference>
<comment type="caution">
    <text evidence="9">The sequence shown here is derived from an EMBL/GenBank/DDBJ whole genome shotgun (WGS) entry which is preliminary data.</text>
</comment>
<dbReference type="InterPro" id="IPR019815">
    <property type="entry name" value="Translation_initiation_fac_3_C"/>
</dbReference>
<dbReference type="InterPro" id="IPR036787">
    <property type="entry name" value="T_IF-3_N_sf"/>
</dbReference>
<evidence type="ECO:0000256" key="3">
    <source>
        <dbReference type="ARBA" id="ARBA00022917"/>
    </source>
</evidence>
<dbReference type="InterPro" id="IPR036788">
    <property type="entry name" value="T_IF-3_C_sf"/>
</dbReference>
<comment type="subunit">
    <text evidence="4 6">Monomer.</text>
</comment>
<reference evidence="9" key="1">
    <citation type="submission" date="2021-02" db="EMBL/GenBank/DDBJ databases">
        <title>The CRISPR/cas machinery reduction and long-range gene transfer in the hot spring cyanobacterium Synechococcus.</title>
        <authorList>
            <person name="Dvorak P."/>
            <person name="Jahodarova E."/>
            <person name="Hasler P."/>
            <person name="Poulickova A."/>
        </authorList>
    </citation>
    <scope>NUCLEOTIDE SEQUENCE</scope>
    <source>
        <strain evidence="9">Rupite</strain>
    </source>
</reference>
<evidence type="ECO:0000313" key="9">
    <source>
        <dbReference type="EMBL" id="MCJ2544313.1"/>
    </source>
</evidence>
<dbReference type="PANTHER" id="PTHR10938:SF0">
    <property type="entry name" value="TRANSLATION INITIATION FACTOR IF-3, MITOCHONDRIAL"/>
    <property type="match status" value="1"/>
</dbReference>
<proteinExistence type="inferred from homology"/>
<keyword evidence="2 4" id="KW-0396">Initiation factor</keyword>
<dbReference type="Gene3D" id="3.10.20.80">
    <property type="entry name" value="Translation initiation factor 3 (IF-3), N-terminal domain"/>
    <property type="match status" value="1"/>
</dbReference>
<dbReference type="NCBIfam" id="TIGR00168">
    <property type="entry name" value="infC"/>
    <property type="match status" value="1"/>
</dbReference>
<evidence type="ECO:0000256" key="4">
    <source>
        <dbReference type="HAMAP-Rule" id="MF_00080"/>
    </source>
</evidence>
<keyword evidence="4" id="KW-0963">Cytoplasm</keyword>
<sequence>MTLERPFDRFPRKQRAELPNINERIRFPKIRLIDTDGGQLGIMSPREALRLAEEKDLDLVLVSDKADPPVCRIMDYGKFKFEKEKKEREARKKQHTAEVKEVKFRYNIGEHDYNVRLRSAQQFMADGDKVKATVMFRGREAQHAELGEELLHRLFKDLEDIAEMQQPPRKEGRNIIMILSPKKLA</sequence>
<dbReference type="Pfam" id="PF00707">
    <property type="entry name" value="IF3_C"/>
    <property type="match status" value="1"/>
</dbReference>
<dbReference type="Gene3D" id="3.30.110.10">
    <property type="entry name" value="Translation initiation factor 3 (IF-3), C-terminal domain"/>
    <property type="match status" value="1"/>
</dbReference>
<gene>
    <name evidence="4 9" type="primary">infC</name>
    <name evidence="9" type="ORF">JX360_15600</name>
</gene>
<dbReference type="GO" id="GO:0003743">
    <property type="term" value="F:translation initiation factor activity"/>
    <property type="evidence" value="ECO:0007669"/>
    <property type="project" value="UniProtKB-KW"/>
</dbReference>
<evidence type="ECO:0000259" key="7">
    <source>
        <dbReference type="Pfam" id="PF00707"/>
    </source>
</evidence>
<keyword evidence="3 4" id="KW-0648">Protein biosynthesis</keyword>
<evidence type="ECO:0000313" key="10">
    <source>
        <dbReference type="Proteomes" id="UP000830835"/>
    </source>
</evidence>
<evidence type="ECO:0000256" key="1">
    <source>
        <dbReference type="ARBA" id="ARBA00005439"/>
    </source>
</evidence>
<comment type="subcellular location">
    <subcellularLocation>
        <location evidence="4 6">Cytoplasm</location>
    </subcellularLocation>
</comment>
<dbReference type="HAMAP" id="MF_00080">
    <property type="entry name" value="IF_3"/>
    <property type="match status" value="1"/>
</dbReference>
<comment type="similarity">
    <text evidence="1 4 6">Belongs to the IF-3 family.</text>
</comment>
<accession>A0ABT0CEV8</accession>
<dbReference type="InterPro" id="IPR019814">
    <property type="entry name" value="Translation_initiation_fac_3_N"/>
</dbReference>
<dbReference type="InterPro" id="IPR019813">
    <property type="entry name" value="Translation_initiation_fac3_CS"/>
</dbReference>
<keyword evidence="10" id="KW-1185">Reference proteome</keyword>
<evidence type="ECO:0000256" key="6">
    <source>
        <dbReference type="RuleBase" id="RU000646"/>
    </source>
</evidence>
<name>A0ABT0CEV8_THEVL</name>
<dbReference type="PROSITE" id="PS00938">
    <property type="entry name" value="IF3"/>
    <property type="match status" value="1"/>
</dbReference>
<feature type="domain" description="Translation initiation factor 3 C-terminal" evidence="7">
    <location>
        <begin position="98"/>
        <end position="182"/>
    </location>
</feature>
<comment type="function">
    <text evidence="4 6">IF-3 binds to the 30S ribosomal subunit and shifts the equilibrium between 70S ribosomes and their 50S and 30S subunits in favor of the free subunits, thus enhancing the availability of 30S subunits on which protein synthesis initiation begins.</text>
</comment>
<dbReference type="SUPFAM" id="SSF55200">
    <property type="entry name" value="Translation initiation factor IF3, C-terminal domain"/>
    <property type="match status" value="1"/>
</dbReference>
<organism evidence="9 10">
    <name type="scientific">Thermostichus vulcanus str. 'Rupite'</name>
    <dbReference type="NCBI Taxonomy" id="2813851"/>
    <lineage>
        <taxon>Bacteria</taxon>
        <taxon>Bacillati</taxon>
        <taxon>Cyanobacteriota</taxon>
        <taxon>Cyanophyceae</taxon>
        <taxon>Thermostichales</taxon>
        <taxon>Thermostichaceae</taxon>
        <taxon>Thermostichus</taxon>
    </lineage>
</organism>